<sequence length="522" mass="57202">MLRSVPLLGAFAFSLFSLSNAAIGPVADMVIVNKEVSPDGFSRPAALAGGTLPGVVIKGNKGDRFQLNVIDQLTDDRMLRSTTIHWHGIYQKGTNFADGAAFVTQCPIAANDSFLYDFTVLNQAGTYWYHSHLSTQYCDGLRGAFVIYDPNDPYKWMYDVDDDSTIITLEDWYHVTARSVGMFPPESASTLINGKGRYHGGPAAPLAVVNVKQFKRYRFRIIAMSCDPNFTFSIDGHNLTVIEADGEATLPLIVDSIQIHAGQRYSAVLMAFQPIGNYWIRADPNDLRGLPGFDGGRNSAILRYAGAPVVDPTTPLKPSVRPLREIDLHPLTNPLPPGKPWVGGADVVLNIAHKFDFDLFKYTMNGHPFNPPSVPVLLQIMSGAQTAQDLLPTGSYYALPANKVIEISFPGTGIEVGGPHPFHLHGHTFSVIRSGDSDKYNFINPVRRDTVNTGLEGGNATIRFKTDNAGPWFLHCHIDWHLELGLAVVFAEDLPNTAAQNTPPPAWDALCPKYDSLTPDQL</sequence>
<dbReference type="GO" id="GO:0046274">
    <property type="term" value="P:lignin catabolic process"/>
    <property type="evidence" value="ECO:0007669"/>
    <property type="project" value="UniProtKB-KW"/>
</dbReference>
<feature type="signal peptide" evidence="9">
    <location>
        <begin position="1"/>
        <end position="21"/>
    </location>
</feature>
<protein>
    <submittedName>
        <fullName evidence="13">Laccase</fullName>
    </submittedName>
</protein>
<feature type="domain" description="Plastocyanin-like" evidence="11">
    <location>
        <begin position="371"/>
        <end position="493"/>
    </location>
</feature>
<evidence type="ECO:0000256" key="9">
    <source>
        <dbReference type="SAM" id="SignalP"/>
    </source>
</evidence>
<evidence type="ECO:0000259" key="10">
    <source>
        <dbReference type="Pfam" id="PF00394"/>
    </source>
</evidence>
<dbReference type="OrthoDB" id="2121828at2759"/>
<keyword evidence="14" id="KW-1185">Reference proteome</keyword>
<evidence type="ECO:0000259" key="12">
    <source>
        <dbReference type="Pfam" id="PF07732"/>
    </source>
</evidence>
<dbReference type="Pfam" id="PF07731">
    <property type="entry name" value="Cu-oxidase_2"/>
    <property type="match status" value="1"/>
</dbReference>
<dbReference type="AlphaFoldDB" id="A0A9P6CHQ2"/>
<feature type="domain" description="Plastocyanin-like" evidence="12">
    <location>
        <begin position="33"/>
        <end position="151"/>
    </location>
</feature>
<dbReference type="PROSITE" id="PS00080">
    <property type="entry name" value="MULTICOPPER_OXIDASE2"/>
    <property type="match status" value="1"/>
</dbReference>
<dbReference type="SUPFAM" id="SSF49503">
    <property type="entry name" value="Cupredoxins"/>
    <property type="match status" value="3"/>
</dbReference>
<dbReference type="InterPro" id="IPR011706">
    <property type="entry name" value="Cu-oxidase_C"/>
</dbReference>
<evidence type="ECO:0000313" key="13">
    <source>
        <dbReference type="EMBL" id="KAF9461169.1"/>
    </source>
</evidence>
<dbReference type="FunFam" id="2.60.40.420:FF:000045">
    <property type="entry name" value="Laccase 2"/>
    <property type="match status" value="1"/>
</dbReference>
<feature type="domain" description="Plastocyanin-like" evidence="10">
    <location>
        <begin position="164"/>
        <end position="307"/>
    </location>
</feature>
<keyword evidence="7" id="KW-0325">Glycoprotein</keyword>
<gene>
    <name evidence="13" type="ORF">BDZ94DRAFT_854542</name>
</gene>
<dbReference type="InterPro" id="IPR033138">
    <property type="entry name" value="Cu_oxidase_CS"/>
</dbReference>
<dbReference type="Gene3D" id="2.60.40.420">
    <property type="entry name" value="Cupredoxins - blue copper proteins"/>
    <property type="match status" value="3"/>
</dbReference>
<reference evidence="13" key="1">
    <citation type="submission" date="2020-11" db="EMBL/GenBank/DDBJ databases">
        <authorList>
            <consortium name="DOE Joint Genome Institute"/>
            <person name="Ahrendt S."/>
            <person name="Riley R."/>
            <person name="Andreopoulos W."/>
            <person name="Labutti K."/>
            <person name="Pangilinan J."/>
            <person name="Ruiz-Duenas F.J."/>
            <person name="Barrasa J.M."/>
            <person name="Sanchez-Garcia M."/>
            <person name="Camarero S."/>
            <person name="Miyauchi S."/>
            <person name="Serrano A."/>
            <person name="Linde D."/>
            <person name="Babiker R."/>
            <person name="Drula E."/>
            <person name="Ayuso-Fernandez I."/>
            <person name="Pacheco R."/>
            <person name="Padilla G."/>
            <person name="Ferreira P."/>
            <person name="Barriuso J."/>
            <person name="Kellner H."/>
            <person name="Castanera R."/>
            <person name="Alfaro M."/>
            <person name="Ramirez L."/>
            <person name="Pisabarro A.G."/>
            <person name="Kuo A."/>
            <person name="Tritt A."/>
            <person name="Lipzen A."/>
            <person name="He G."/>
            <person name="Yan M."/>
            <person name="Ng V."/>
            <person name="Cullen D."/>
            <person name="Martin F."/>
            <person name="Rosso M.-N."/>
            <person name="Henrissat B."/>
            <person name="Hibbett D."/>
            <person name="Martinez A.T."/>
            <person name="Grigoriev I.V."/>
        </authorList>
    </citation>
    <scope>NUCLEOTIDE SEQUENCE</scope>
    <source>
        <strain evidence="13">CBS 247.69</strain>
    </source>
</reference>
<dbReference type="InterPro" id="IPR008972">
    <property type="entry name" value="Cupredoxin"/>
</dbReference>
<comment type="caution">
    <text evidence="13">The sequence shown here is derived from an EMBL/GenBank/DDBJ whole genome shotgun (WGS) entry which is preliminary data.</text>
</comment>
<feature type="chain" id="PRO_5040501120" evidence="9">
    <location>
        <begin position="22"/>
        <end position="522"/>
    </location>
</feature>
<dbReference type="Pfam" id="PF00394">
    <property type="entry name" value="Cu-oxidase"/>
    <property type="match status" value="1"/>
</dbReference>
<dbReference type="PROSITE" id="PS00079">
    <property type="entry name" value="MULTICOPPER_OXIDASE1"/>
    <property type="match status" value="1"/>
</dbReference>
<dbReference type="CDD" id="cd13856">
    <property type="entry name" value="CuRO_1_Tv-LCC_like"/>
    <property type="match status" value="1"/>
</dbReference>
<evidence type="ECO:0000256" key="4">
    <source>
        <dbReference type="ARBA" id="ARBA00023002"/>
    </source>
</evidence>
<dbReference type="Pfam" id="PF07732">
    <property type="entry name" value="Cu-oxidase_3"/>
    <property type="match status" value="1"/>
</dbReference>
<evidence type="ECO:0000313" key="14">
    <source>
        <dbReference type="Proteomes" id="UP000807353"/>
    </source>
</evidence>
<evidence type="ECO:0000256" key="7">
    <source>
        <dbReference type="ARBA" id="ARBA00023180"/>
    </source>
</evidence>
<keyword evidence="6" id="KW-1015">Disulfide bond</keyword>
<evidence type="ECO:0000256" key="1">
    <source>
        <dbReference type="ARBA" id="ARBA00010609"/>
    </source>
</evidence>
<keyword evidence="8" id="KW-0439">Lignin degradation</keyword>
<evidence type="ECO:0000256" key="5">
    <source>
        <dbReference type="ARBA" id="ARBA00023008"/>
    </source>
</evidence>
<dbReference type="InterPro" id="IPR001117">
    <property type="entry name" value="Cu-oxidase_2nd"/>
</dbReference>
<dbReference type="GO" id="GO:0016491">
    <property type="term" value="F:oxidoreductase activity"/>
    <property type="evidence" value="ECO:0007669"/>
    <property type="project" value="UniProtKB-KW"/>
</dbReference>
<dbReference type="CDD" id="cd13903">
    <property type="entry name" value="CuRO_3_Tv-LCC_like"/>
    <property type="match status" value="1"/>
</dbReference>
<evidence type="ECO:0000256" key="6">
    <source>
        <dbReference type="ARBA" id="ARBA00023157"/>
    </source>
</evidence>
<evidence type="ECO:0000259" key="11">
    <source>
        <dbReference type="Pfam" id="PF07731"/>
    </source>
</evidence>
<keyword evidence="5" id="KW-0186">Copper</keyword>
<evidence type="ECO:0000256" key="2">
    <source>
        <dbReference type="ARBA" id="ARBA00022723"/>
    </source>
</evidence>
<dbReference type="InterPro" id="IPR002355">
    <property type="entry name" value="Cu_oxidase_Cu_BS"/>
</dbReference>
<keyword evidence="3" id="KW-0677">Repeat</keyword>
<dbReference type="GO" id="GO:0005507">
    <property type="term" value="F:copper ion binding"/>
    <property type="evidence" value="ECO:0007669"/>
    <property type="project" value="InterPro"/>
</dbReference>
<keyword evidence="2" id="KW-0479">Metal-binding</keyword>
<dbReference type="EMBL" id="MU150288">
    <property type="protein sequence ID" value="KAF9461169.1"/>
    <property type="molecule type" value="Genomic_DNA"/>
</dbReference>
<evidence type="ECO:0000256" key="8">
    <source>
        <dbReference type="ARBA" id="ARBA00023185"/>
    </source>
</evidence>
<proteinExistence type="inferred from homology"/>
<dbReference type="InterPro" id="IPR011707">
    <property type="entry name" value="Cu-oxidase-like_N"/>
</dbReference>
<dbReference type="InterPro" id="IPR045087">
    <property type="entry name" value="Cu-oxidase_fam"/>
</dbReference>
<organism evidence="13 14">
    <name type="scientific">Collybia nuda</name>
    <dbReference type="NCBI Taxonomy" id="64659"/>
    <lineage>
        <taxon>Eukaryota</taxon>
        <taxon>Fungi</taxon>
        <taxon>Dikarya</taxon>
        <taxon>Basidiomycota</taxon>
        <taxon>Agaricomycotina</taxon>
        <taxon>Agaricomycetes</taxon>
        <taxon>Agaricomycetidae</taxon>
        <taxon>Agaricales</taxon>
        <taxon>Tricholomatineae</taxon>
        <taxon>Clitocybaceae</taxon>
        <taxon>Collybia</taxon>
    </lineage>
</organism>
<name>A0A9P6CHQ2_9AGAR</name>
<dbReference type="Proteomes" id="UP000807353">
    <property type="component" value="Unassembled WGS sequence"/>
</dbReference>
<keyword evidence="9" id="KW-0732">Signal</keyword>
<dbReference type="FunFam" id="2.60.40.420:FF:000125">
    <property type="entry name" value="Laccase 2"/>
    <property type="match status" value="1"/>
</dbReference>
<evidence type="ECO:0000256" key="3">
    <source>
        <dbReference type="ARBA" id="ARBA00022737"/>
    </source>
</evidence>
<keyword evidence="4" id="KW-0560">Oxidoreductase</keyword>
<accession>A0A9P6CHQ2</accession>
<dbReference type="PANTHER" id="PTHR11709:SF511">
    <property type="entry name" value="LACCASE"/>
    <property type="match status" value="1"/>
</dbReference>
<comment type="similarity">
    <text evidence="1">Belongs to the multicopper oxidase family.</text>
</comment>
<dbReference type="PANTHER" id="PTHR11709">
    <property type="entry name" value="MULTI-COPPER OXIDASE"/>
    <property type="match status" value="1"/>
</dbReference>